<evidence type="ECO:0000313" key="2">
    <source>
        <dbReference type="EMBL" id="NYD22321.1"/>
    </source>
</evidence>
<dbReference type="EMBL" id="JACCBB010000001">
    <property type="protein sequence ID" value="NYD22321.1"/>
    <property type="molecule type" value="Genomic_DNA"/>
</dbReference>
<protein>
    <submittedName>
        <fullName evidence="2">Glucokinase</fullName>
        <ecNumber evidence="2">2.7.1.2</ecNumber>
    </submittedName>
</protein>
<dbReference type="InterPro" id="IPR000600">
    <property type="entry name" value="ROK"/>
</dbReference>
<keyword evidence="2" id="KW-0808">Transferase</keyword>
<evidence type="ECO:0000256" key="1">
    <source>
        <dbReference type="ARBA" id="ARBA00006479"/>
    </source>
</evidence>
<dbReference type="PANTHER" id="PTHR18964">
    <property type="entry name" value="ROK (REPRESSOR, ORF, KINASE) FAMILY"/>
    <property type="match status" value="1"/>
</dbReference>
<dbReference type="Pfam" id="PF00480">
    <property type="entry name" value="ROK"/>
    <property type="match status" value="1"/>
</dbReference>
<dbReference type="Proteomes" id="UP000521922">
    <property type="component" value="Unassembled WGS sequence"/>
</dbReference>
<dbReference type="GO" id="GO:0004340">
    <property type="term" value="F:glucokinase activity"/>
    <property type="evidence" value="ECO:0007669"/>
    <property type="project" value="UniProtKB-EC"/>
</dbReference>
<name>A0A7Y9DKN4_9ACTN</name>
<organism evidence="2 3">
    <name type="scientific">Kineococcus aurantiacus</name>
    <dbReference type="NCBI Taxonomy" id="37633"/>
    <lineage>
        <taxon>Bacteria</taxon>
        <taxon>Bacillati</taxon>
        <taxon>Actinomycetota</taxon>
        <taxon>Actinomycetes</taxon>
        <taxon>Kineosporiales</taxon>
        <taxon>Kineosporiaceae</taxon>
        <taxon>Kineococcus</taxon>
    </lineage>
</organism>
<dbReference type="AlphaFoldDB" id="A0A7Y9DKN4"/>
<accession>A0A7Y9DKN4</accession>
<evidence type="ECO:0000313" key="3">
    <source>
        <dbReference type="Proteomes" id="UP000521922"/>
    </source>
</evidence>
<sequence length="320" mass="32123">MSSVLAVDVGGTGLKGAVVDARGHTVAVRDRPSRAGGRPVVDNLRDLLADLAALAAAAGPERPVAVGVGTPGTVDEASGTVVYASNLGWRDLGLRRLLEEATGLPVAVGHDGRAAGRAEQLVSGTRGNFVFVPIGTGISAALVVGGVAVAGVSGAAGEFGHVVVHPDGELCPCGQRGCVEAYAAGAAVLRRYLARGGRAASTAEVVGRLGTDALARQVWAEAVHALALGLQGLTVLLDPAEVVLGGGVSAAGPLLLEPLEVRLRSLLAWREPPPLRTARWGTEAGRVGAALLAFERVGIAPDLRFPLGPGVPLSPGVAAP</sequence>
<gene>
    <name evidence="2" type="ORF">BJ968_001861</name>
</gene>
<proteinExistence type="inferred from homology"/>
<reference evidence="2 3" key="1">
    <citation type="submission" date="2020-07" db="EMBL/GenBank/DDBJ databases">
        <title>Sequencing the genomes of 1000 actinobacteria strains.</title>
        <authorList>
            <person name="Klenk H.-P."/>
        </authorList>
    </citation>
    <scope>NUCLEOTIDE SEQUENCE [LARGE SCALE GENOMIC DNA]</scope>
    <source>
        <strain evidence="2 3">DSM 7487</strain>
    </source>
</reference>
<dbReference type="EC" id="2.7.1.2" evidence="2"/>
<comment type="similarity">
    <text evidence="1">Belongs to the ROK (NagC/XylR) family.</text>
</comment>
<keyword evidence="3" id="KW-1185">Reference proteome</keyword>
<dbReference type="PANTHER" id="PTHR18964:SF149">
    <property type="entry name" value="BIFUNCTIONAL UDP-N-ACETYLGLUCOSAMINE 2-EPIMERASE_N-ACETYLMANNOSAMINE KINASE"/>
    <property type="match status" value="1"/>
</dbReference>
<dbReference type="Gene3D" id="3.30.420.40">
    <property type="match status" value="2"/>
</dbReference>
<comment type="caution">
    <text evidence="2">The sequence shown here is derived from an EMBL/GenBank/DDBJ whole genome shotgun (WGS) entry which is preliminary data.</text>
</comment>
<dbReference type="InterPro" id="IPR043129">
    <property type="entry name" value="ATPase_NBD"/>
</dbReference>
<keyword evidence="2" id="KW-0418">Kinase</keyword>
<dbReference type="RefSeq" id="WP_179751211.1">
    <property type="nucleotide sequence ID" value="NZ_BAAAGN010000022.1"/>
</dbReference>
<dbReference type="SUPFAM" id="SSF53067">
    <property type="entry name" value="Actin-like ATPase domain"/>
    <property type="match status" value="1"/>
</dbReference>